<dbReference type="AlphaFoldDB" id="A6IVP9"/>
<feature type="chain" id="PRO_5039936942" evidence="1">
    <location>
        <begin position="17"/>
        <end position="126"/>
    </location>
</feature>
<protein>
    <submittedName>
        <fullName evidence="2">RCG43060</fullName>
    </submittedName>
</protein>
<proteinExistence type="predicted"/>
<name>A6IVP9_RAT</name>
<dbReference type="EMBL" id="CH473970">
    <property type="protein sequence ID" value="EDM09173.1"/>
    <property type="molecule type" value="Genomic_DNA"/>
</dbReference>
<evidence type="ECO:0000256" key="1">
    <source>
        <dbReference type="SAM" id="SignalP"/>
    </source>
</evidence>
<sequence length="126" mass="14045">MLSLGVCIWLWVKWRALVSNSYLPETRRWFSVRHSITYNSRPPLGILLSPFLGHWPHITPINTVTSAFTCSVCWFRTRMTHIGAYVEVFGSQWVDGLGGIKRCGPVGGGVSLNLSADQDVSSPLLL</sequence>
<reference evidence="2 3" key="1">
    <citation type="submission" date="2005-09" db="EMBL/GenBank/DDBJ databases">
        <authorList>
            <person name="Mural R.J."/>
            <person name="Li P.W."/>
            <person name="Adams M.D."/>
            <person name="Amanatides P.G."/>
            <person name="Baden-Tillson H."/>
            <person name="Barnstead M."/>
            <person name="Chin S.H."/>
            <person name="Dew I."/>
            <person name="Evans C.A."/>
            <person name="Ferriera S."/>
            <person name="Flanigan M."/>
            <person name="Fosler C."/>
            <person name="Glodek A."/>
            <person name="Gu Z."/>
            <person name="Holt R.A."/>
            <person name="Jennings D."/>
            <person name="Kraft C.L."/>
            <person name="Lu F."/>
            <person name="Nguyen T."/>
            <person name="Nusskern D.R."/>
            <person name="Pfannkoch C.M."/>
            <person name="Sitter C."/>
            <person name="Sutton G.G."/>
            <person name="Venter J.C."/>
            <person name="Wang Z."/>
            <person name="Woodage T."/>
            <person name="Zheng X.H."/>
            <person name="Zhong F."/>
        </authorList>
    </citation>
    <scope>NUCLEOTIDE SEQUENCE [LARGE SCALE GENOMIC DNA]</scope>
    <source>
        <strain>BN</strain>
        <strain evidence="3">Sprague-Dawley</strain>
    </source>
</reference>
<evidence type="ECO:0000313" key="2">
    <source>
        <dbReference type="EMBL" id="EDM09173.1"/>
    </source>
</evidence>
<evidence type="ECO:0000313" key="3">
    <source>
        <dbReference type="Proteomes" id="UP000234681"/>
    </source>
</evidence>
<feature type="signal peptide" evidence="1">
    <location>
        <begin position="1"/>
        <end position="16"/>
    </location>
</feature>
<accession>A6IVP9</accession>
<dbReference type="Proteomes" id="UP000234681">
    <property type="component" value="Chromosome 16"/>
</dbReference>
<keyword evidence="1" id="KW-0732">Signal</keyword>
<organism evidence="2 3">
    <name type="scientific">Rattus norvegicus</name>
    <name type="common">Rat</name>
    <dbReference type="NCBI Taxonomy" id="10116"/>
    <lineage>
        <taxon>Eukaryota</taxon>
        <taxon>Metazoa</taxon>
        <taxon>Chordata</taxon>
        <taxon>Craniata</taxon>
        <taxon>Vertebrata</taxon>
        <taxon>Euteleostomi</taxon>
        <taxon>Mammalia</taxon>
        <taxon>Eutheria</taxon>
        <taxon>Euarchontoglires</taxon>
        <taxon>Glires</taxon>
        <taxon>Rodentia</taxon>
        <taxon>Myomorpha</taxon>
        <taxon>Muroidea</taxon>
        <taxon>Muridae</taxon>
        <taxon>Murinae</taxon>
        <taxon>Rattus</taxon>
    </lineage>
</organism>
<gene>
    <name evidence="2" type="ORF">rCG_43060</name>
</gene>